<evidence type="ECO:0000313" key="2">
    <source>
        <dbReference type="EMBL" id="SNR95562.1"/>
    </source>
</evidence>
<evidence type="ECO:0000256" key="1">
    <source>
        <dbReference type="SAM" id="Phobius"/>
    </source>
</evidence>
<organism evidence="2 3">
    <name type="scientific">Humidesulfovibrio mexicanus</name>
    <dbReference type="NCBI Taxonomy" id="147047"/>
    <lineage>
        <taxon>Bacteria</taxon>
        <taxon>Pseudomonadati</taxon>
        <taxon>Thermodesulfobacteriota</taxon>
        <taxon>Desulfovibrionia</taxon>
        <taxon>Desulfovibrionales</taxon>
        <taxon>Desulfovibrionaceae</taxon>
        <taxon>Humidesulfovibrio</taxon>
    </lineage>
</organism>
<sequence>MNLLRPFNATPVPTEAHTALVLAAFIALVAFQTVALWKGQEFSAAAFGEALGILLGGGGVAAFGQSFLTKARGQITNQISGGNARPDNPDK</sequence>
<gene>
    <name evidence="2" type="ORF">SAMN04488503_2015</name>
</gene>
<proteinExistence type="predicted"/>
<dbReference type="Proteomes" id="UP000198324">
    <property type="component" value="Unassembled WGS sequence"/>
</dbReference>
<feature type="transmembrane region" description="Helical" evidence="1">
    <location>
        <begin position="20"/>
        <end position="37"/>
    </location>
</feature>
<reference evidence="2 3" key="1">
    <citation type="submission" date="2017-06" db="EMBL/GenBank/DDBJ databases">
        <authorList>
            <person name="Kim H.J."/>
            <person name="Triplett B.A."/>
        </authorList>
    </citation>
    <scope>NUCLEOTIDE SEQUENCE [LARGE SCALE GENOMIC DNA]</scope>
    <source>
        <strain evidence="2 3">DSM 13116</strain>
    </source>
</reference>
<keyword evidence="1" id="KW-1133">Transmembrane helix</keyword>
<keyword evidence="3" id="KW-1185">Reference proteome</keyword>
<feature type="transmembrane region" description="Helical" evidence="1">
    <location>
        <begin position="44"/>
        <end position="68"/>
    </location>
</feature>
<keyword evidence="1" id="KW-0472">Membrane</keyword>
<dbReference type="AlphaFoldDB" id="A0A239AJP2"/>
<accession>A0A239AJP2</accession>
<evidence type="ECO:0000313" key="3">
    <source>
        <dbReference type="Proteomes" id="UP000198324"/>
    </source>
</evidence>
<keyword evidence="1" id="KW-0812">Transmembrane</keyword>
<name>A0A239AJP2_9BACT</name>
<protein>
    <submittedName>
        <fullName evidence="2">Uncharacterized protein</fullName>
    </submittedName>
</protein>
<dbReference type="EMBL" id="FZOC01000004">
    <property type="protein sequence ID" value="SNR95562.1"/>
    <property type="molecule type" value="Genomic_DNA"/>
</dbReference>
<dbReference type="RefSeq" id="WP_089274248.1">
    <property type="nucleotide sequence ID" value="NZ_FZOC01000004.1"/>
</dbReference>